<accession>A0A0E9SHR7</accession>
<reference evidence="1" key="2">
    <citation type="journal article" date="2015" name="Fish Shellfish Immunol.">
        <title>Early steps in the European eel (Anguilla anguilla)-Vibrio vulnificus interaction in the gills: Role of the RtxA13 toxin.</title>
        <authorList>
            <person name="Callol A."/>
            <person name="Pajuelo D."/>
            <person name="Ebbesson L."/>
            <person name="Teles M."/>
            <person name="MacKenzie S."/>
            <person name="Amaro C."/>
        </authorList>
    </citation>
    <scope>NUCLEOTIDE SEQUENCE</scope>
</reference>
<reference evidence="1" key="1">
    <citation type="submission" date="2014-11" db="EMBL/GenBank/DDBJ databases">
        <authorList>
            <person name="Amaro Gonzalez C."/>
        </authorList>
    </citation>
    <scope>NUCLEOTIDE SEQUENCE</scope>
</reference>
<organism evidence="1">
    <name type="scientific">Anguilla anguilla</name>
    <name type="common">European freshwater eel</name>
    <name type="synonym">Muraena anguilla</name>
    <dbReference type="NCBI Taxonomy" id="7936"/>
    <lineage>
        <taxon>Eukaryota</taxon>
        <taxon>Metazoa</taxon>
        <taxon>Chordata</taxon>
        <taxon>Craniata</taxon>
        <taxon>Vertebrata</taxon>
        <taxon>Euteleostomi</taxon>
        <taxon>Actinopterygii</taxon>
        <taxon>Neopterygii</taxon>
        <taxon>Teleostei</taxon>
        <taxon>Anguilliformes</taxon>
        <taxon>Anguillidae</taxon>
        <taxon>Anguilla</taxon>
    </lineage>
</organism>
<dbReference type="AlphaFoldDB" id="A0A0E9SHR7"/>
<protein>
    <submittedName>
        <fullName evidence="1">Uncharacterized protein</fullName>
    </submittedName>
</protein>
<proteinExistence type="predicted"/>
<sequence length="113" mass="12536">MGTGSDKVGQELSIVGFAGVPHSSTLRPAHCVLYVRRDPCVLIHKIQTAKGKLPLLYIRVTLIVLLDLRLAVAIIDNTRSWMNARTFNDGQKGGWVIGNDWRGEDMYVGFPQT</sequence>
<evidence type="ECO:0000313" key="1">
    <source>
        <dbReference type="EMBL" id="JAH40831.1"/>
    </source>
</evidence>
<name>A0A0E9SHR7_ANGAN</name>
<dbReference type="EMBL" id="GBXM01067746">
    <property type="protein sequence ID" value="JAH40831.1"/>
    <property type="molecule type" value="Transcribed_RNA"/>
</dbReference>